<organism evidence="2 3">
    <name type="scientific">Rubus argutus</name>
    <name type="common">Southern blackberry</name>
    <dbReference type="NCBI Taxonomy" id="59490"/>
    <lineage>
        <taxon>Eukaryota</taxon>
        <taxon>Viridiplantae</taxon>
        <taxon>Streptophyta</taxon>
        <taxon>Embryophyta</taxon>
        <taxon>Tracheophyta</taxon>
        <taxon>Spermatophyta</taxon>
        <taxon>Magnoliopsida</taxon>
        <taxon>eudicotyledons</taxon>
        <taxon>Gunneridae</taxon>
        <taxon>Pentapetalae</taxon>
        <taxon>rosids</taxon>
        <taxon>fabids</taxon>
        <taxon>Rosales</taxon>
        <taxon>Rosaceae</taxon>
        <taxon>Rosoideae</taxon>
        <taxon>Rosoideae incertae sedis</taxon>
        <taxon>Rubus</taxon>
    </lineage>
</organism>
<feature type="transmembrane region" description="Helical" evidence="1">
    <location>
        <begin position="46"/>
        <end position="66"/>
    </location>
</feature>
<proteinExistence type="predicted"/>
<feature type="transmembrane region" description="Helical" evidence="1">
    <location>
        <begin position="78"/>
        <end position="96"/>
    </location>
</feature>
<accession>A0AAW1VX48</accession>
<evidence type="ECO:0000256" key="1">
    <source>
        <dbReference type="SAM" id="Phobius"/>
    </source>
</evidence>
<sequence>MDWRRWRWWKRLGLLTGASVTGGRPRLVTATTGAAMVGRGLWVMRVGSRLGNTAILVVAMVMAEWYGCELMMMVEPAMGLMCLGLNLLVRAAVVVVDGCTGCGID</sequence>
<comment type="caution">
    <text evidence="2">The sequence shown here is derived from an EMBL/GenBank/DDBJ whole genome shotgun (WGS) entry which is preliminary data.</text>
</comment>
<dbReference type="AlphaFoldDB" id="A0AAW1VX48"/>
<gene>
    <name evidence="2" type="ORF">M0R45_035821</name>
</gene>
<reference evidence="2 3" key="1">
    <citation type="journal article" date="2023" name="G3 (Bethesda)">
        <title>A chromosome-length genome assembly and annotation of blackberry (Rubus argutus, cv. 'Hillquist').</title>
        <authorList>
            <person name="Bruna T."/>
            <person name="Aryal R."/>
            <person name="Dudchenko O."/>
            <person name="Sargent D.J."/>
            <person name="Mead D."/>
            <person name="Buti M."/>
            <person name="Cavallini A."/>
            <person name="Hytonen T."/>
            <person name="Andres J."/>
            <person name="Pham M."/>
            <person name="Weisz D."/>
            <person name="Mascagni F."/>
            <person name="Usai G."/>
            <person name="Natali L."/>
            <person name="Bassil N."/>
            <person name="Fernandez G.E."/>
            <person name="Lomsadze A."/>
            <person name="Armour M."/>
            <person name="Olukolu B."/>
            <person name="Poorten T."/>
            <person name="Britton C."/>
            <person name="Davik J."/>
            <person name="Ashrafi H."/>
            <person name="Aiden E.L."/>
            <person name="Borodovsky M."/>
            <person name="Worthington M."/>
        </authorList>
    </citation>
    <scope>NUCLEOTIDE SEQUENCE [LARGE SCALE GENOMIC DNA]</scope>
    <source>
        <strain evidence="2">PI 553951</strain>
    </source>
</reference>
<keyword evidence="3" id="KW-1185">Reference proteome</keyword>
<dbReference type="EMBL" id="JBEDUW010000007">
    <property type="protein sequence ID" value="KAK9911943.1"/>
    <property type="molecule type" value="Genomic_DNA"/>
</dbReference>
<name>A0AAW1VX48_RUBAR</name>
<evidence type="ECO:0000313" key="2">
    <source>
        <dbReference type="EMBL" id="KAK9911943.1"/>
    </source>
</evidence>
<evidence type="ECO:0000313" key="3">
    <source>
        <dbReference type="Proteomes" id="UP001457282"/>
    </source>
</evidence>
<keyword evidence="1" id="KW-0472">Membrane</keyword>
<keyword evidence="1" id="KW-1133">Transmembrane helix</keyword>
<protein>
    <submittedName>
        <fullName evidence="2">Uncharacterized protein</fullName>
    </submittedName>
</protein>
<dbReference type="Proteomes" id="UP001457282">
    <property type="component" value="Unassembled WGS sequence"/>
</dbReference>
<keyword evidence="1" id="KW-0812">Transmembrane</keyword>